<keyword evidence="2" id="KW-1185">Reference proteome</keyword>
<dbReference type="InterPro" id="IPR037143">
    <property type="entry name" value="4-PPantetheinyl_Trfase_dom_sf"/>
</dbReference>
<reference evidence="2" key="1">
    <citation type="submission" date="2023-07" db="EMBL/GenBank/DDBJ databases">
        <title>Whole genome shotgun sequence of Streptomyces achromogenes subsp. rubradiris NBRC 14000.</title>
        <authorList>
            <person name="Komaki H."/>
            <person name="Tamura T."/>
        </authorList>
    </citation>
    <scope>NUCLEOTIDE SEQUENCE [LARGE SCALE GENOMIC DNA]</scope>
    <source>
        <strain evidence="2">NBRC 14000</strain>
    </source>
</reference>
<name>A0ABQ3RKK8_STRRR</name>
<evidence type="ECO:0000313" key="2">
    <source>
        <dbReference type="Proteomes" id="UP000646738"/>
    </source>
</evidence>
<gene>
    <name evidence="1" type="ORF">Srubr_62510</name>
</gene>
<proteinExistence type="predicted"/>
<dbReference type="EMBL" id="BNEA01000015">
    <property type="protein sequence ID" value="GHI56405.1"/>
    <property type="molecule type" value="Genomic_DNA"/>
</dbReference>
<dbReference type="Proteomes" id="UP000646738">
    <property type="component" value="Unassembled WGS sequence"/>
</dbReference>
<organism evidence="1 2">
    <name type="scientific">Streptomyces rubradiris</name>
    <name type="common">Streptomyces achromogenes subsp. rubradiris</name>
    <dbReference type="NCBI Taxonomy" id="285531"/>
    <lineage>
        <taxon>Bacteria</taxon>
        <taxon>Bacillati</taxon>
        <taxon>Actinomycetota</taxon>
        <taxon>Actinomycetes</taxon>
        <taxon>Kitasatosporales</taxon>
        <taxon>Streptomycetaceae</taxon>
        <taxon>Streptomyces</taxon>
    </lineage>
</organism>
<dbReference type="SUPFAM" id="SSF56214">
    <property type="entry name" value="4'-phosphopantetheinyl transferase"/>
    <property type="match status" value="1"/>
</dbReference>
<dbReference type="RefSeq" id="WP_229926949.1">
    <property type="nucleotide sequence ID" value="NZ_BNCB01000024.1"/>
</dbReference>
<evidence type="ECO:0000313" key="1">
    <source>
        <dbReference type="EMBL" id="GHI56405.1"/>
    </source>
</evidence>
<sequence>MSTAGREYRALCDSGGVDLWQGATHAPPSAADLRLLSAAERVVMRRRSRTDGLRYAGAHIAVRRVLARYPGVAPAGIRFGTAPCPWCADPRHGRPVVEAPRTGLEFNLSHAGPHWALAVTCAAACRTTERAKPPFCGAGPARRQS</sequence>
<comment type="caution">
    <text evidence="1">The sequence shown here is derived from an EMBL/GenBank/DDBJ whole genome shotgun (WGS) entry which is preliminary data.</text>
</comment>
<accession>A0ABQ3RKK8</accession>
<dbReference type="Gene3D" id="3.90.470.20">
    <property type="entry name" value="4'-phosphopantetheinyl transferase domain"/>
    <property type="match status" value="1"/>
</dbReference>
<evidence type="ECO:0008006" key="3">
    <source>
        <dbReference type="Google" id="ProtNLM"/>
    </source>
</evidence>
<protein>
    <recommendedName>
        <fullName evidence="3">4'-phosphopantetheinyl transferase</fullName>
    </recommendedName>
</protein>